<dbReference type="KEGG" id="gpi:GPICK_02845"/>
<dbReference type="InterPro" id="IPR035938">
    <property type="entry name" value="Hemerythrin-like_sf"/>
</dbReference>
<dbReference type="SUPFAM" id="SSF47188">
    <property type="entry name" value="Hemerythrin-like"/>
    <property type="match status" value="1"/>
</dbReference>
<dbReference type="InterPro" id="IPR012312">
    <property type="entry name" value="Hemerythrin-like"/>
</dbReference>
<proteinExistence type="inferred from homology"/>
<dbReference type="InterPro" id="IPR050669">
    <property type="entry name" value="Hemerythrin"/>
</dbReference>
<dbReference type="Pfam" id="PF01814">
    <property type="entry name" value="Hemerythrin"/>
    <property type="match status" value="1"/>
</dbReference>
<gene>
    <name evidence="5" type="ORF">GPICK_02845</name>
</gene>
<evidence type="ECO:0000256" key="1">
    <source>
        <dbReference type="ARBA" id="ARBA00010587"/>
    </source>
</evidence>
<dbReference type="HOGENOM" id="CLU_086902_3_1_7"/>
<dbReference type="Proteomes" id="UP000057609">
    <property type="component" value="Chromosome"/>
</dbReference>
<name>A0A0B5BBS4_9BACT</name>
<dbReference type="Gene3D" id="1.20.120.50">
    <property type="entry name" value="Hemerythrin-like"/>
    <property type="match status" value="1"/>
</dbReference>
<keyword evidence="6" id="KW-1185">Reference proteome</keyword>
<dbReference type="NCBIfam" id="NF033749">
    <property type="entry name" value="bact_hemeryth"/>
    <property type="match status" value="1"/>
</dbReference>
<dbReference type="PANTHER" id="PTHR37164:SF1">
    <property type="entry name" value="BACTERIOHEMERYTHRIN"/>
    <property type="match status" value="1"/>
</dbReference>
<dbReference type="GO" id="GO:0046872">
    <property type="term" value="F:metal ion binding"/>
    <property type="evidence" value="ECO:0007669"/>
    <property type="project" value="UniProtKB-KW"/>
</dbReference>
<comment type="similarity">
    <text evidence="1">Belongs to the hemerythrin family.</text>
</comment>
<dbReference type="InterPro" id="IPR012827">
    <property type="entry name" value="Hemerythrin_metal-bd"/>
</dbReference>
<accession>A0A0B5BBS4</accession>
<reference evidence="5 6" key="1">
    <citation type="journal article" date="2015" name="Genome Announc.">
        <title>Complete Genome of Geobacter pickeringii G13T, a Metal-Reducing Isolate from Sedimentary Kaolin Deposits.</title>
        <authorList>
            <person name="Badalamenti J.P."/>
            <person name="Bond D.R."/>
        </authorList>
    </citation>
    <scope>NUCLEOTIDE SEQUENCE [LARGE SCALE GENOMIC DNA]</scope>
    <source>
        <strain evidence="5 6">G13</strain>
    </source>
</reference>
<evidence type="ECO:0000313" key="6">
    <source>
        <dbReference type="Proteomes" id="UP000057609"/>
    </source>
</evidence>
<sequence>MAIGWREDLLTGIDEVDTQHRELFLRFGNLLTACNDGKGNEEVLRLLMFLDEYVVSHFAAEERIMRHCGCADYLEHKRQHQKFTRDLEELKRNVRDGGAGLSLVISTNQMMIEWLTRHIEKMDKEIVNFLA</sequence>
<evidence type="ECO:0000259" key="4">
    <source>
        <dbReference type="Pfam" id="PF01814"/>
    </source>
</evidence>
<evidence type="ECO:0000256" key="2">
    <source>
        <dbReference type="ARBA" id="ARBA00022723"/>
    </source>
</evidence>
<dbReference type="PANTHER" id="PTHR37164">
    <property type="entry name" value="BACTERIOHEMERYTHRIN"/>
    <property type="match status" value="1"/>
</dbReference>
<dbReference type="EMBL" id="CP009788">
    <property type="protein sequence ID" value="AJE02459.1"/>
    <property type="molecule type" value="Genomic_DNA"/>
</dbReference>
<dbReference type="OrthoDB" id="9774644at2"/>
<dbReference type="STRING" id="345632.GPICK_02845"/>
<evidence type="ECO:0000313" key="5">
    <source>
        <dbReference type="EMBL" id="AJE02459.1"/>
    </source>
</evidence>
<evidence type="ECO:0000256" key="3">
    <source>
        <dbReference type="ARBA" id="ARBA00023004"/>
    </source>
</evidence>
<feature type="domain" description="Hemerythrin-like" evidence="4">
    <location>
        <begin position="11"/>
        <end position="128"/>
    </location>
</feature>
<organism evidence="5 6">
    <name type="scientific">Geobacter pickeringii</name>
    <dbReference type="NCBI Taxonomy" id="345632"/>
    <lineage>
        <taxon>Bacteria</taxon>
        <taxon>Pseudomonadati</taxon>
        <taxon>Thermodesulfobacteriota</taxon>
        <taxon>Desulfuromonadia</taxon>
        <taxon>Geobacterales</taxon>
        <taxon>Geobacteraceae</taxon>
        <taxon>Geobacter</taxon>
    </lineage>
</organism>
<dbReference type="CDD" id="cd12107">
    <property type="entry name" value="Hemerythrin"/>
    <property type="match status" value="1"/>
</dbReference>
<protein>
    <submittedName>
        <fullName evidence="5">Hemerythrin</fullName>
    </submittedName>
</protein>
<dbReference type="NCBIfam" id="TIGR02481">
    <property type="entry name" value="hemeryth_dom"/>
    <property type="match status" value="1"/>
</dbReference>
<dbReference type="AlphaFoldDB" id="A0A0B5BBS4"/>
<keyword evidence="2" id="KW-0479">Metal-binding</keyword>
<keyword evidence="3" id="KW-0408">Iron</keyword>